<evidence type="ECO:0000313" key="10">
    <source>
        <dbReference type="Proteomes" id="UP000327493"/>
    </source>
</evidence>
<evidence type="ECO:0000256" key="6">
    <source>
        <dbReference type="SAM" id="MobiDB-lite"/>
    </source>
</evidence>
<evidence type="ECO:0000259" key="8">
    <source>
        <dbReference type="SMART" id="SM00907"/>
    </source>
</evidence>
<name>A0A5J5DS17_9PERO</name>
<evidence type="ECO:0000256" key="5">
    <source>
        <dbReference type="ARBA" id="ARBA00023180"/>
    </source>
</evidence>
<gene>
    <name evidence="9" type="ORF">FQN60_011422</name>
</gene>
<organism evidence="9 10">
    <name type="scientific">Etheostoma spectabile</name>
    <name type="common">orangethroat darter</name>
    <dbReference type="NCBI Taxonomy" id="54343"/>
    <lineage>
        <taxon>Eukaryota</taxon>
        <taxon>Metazoa</taxon>
        <taxon>Chordata</taxon>
        <taxon>Craniata</taxon>
        <taxon>Vertebrata</taxon>
        <taxon>Euteleostomi</taxon>
        <taxon>Actinopterygii</taxon>
        <taxon>Neopterygii</taxon>
        <taxon>Teleostei</taxon>
        <taxon>Neoteleostei</taxon>
        <taxon>Acanthomorphata</taxon>
        <taxon>Eupercaria</taxon>
        <taxon>Perciformes</taxon>
        <taxon>Percoidei</taxon>
        <taxon>Percidae</taxon>
        <taxon>Etheostomatinae</taxon>
        <taxon>Etheostoma</taxon>
    </lineage>
</organism>
<dbReference type="Pfam" id="PF02351">
    <property type="entry name" value="GDNF"/>
    <property type="match status" value="1"/>
</dbReference>
<keyword evidence="2" id="KW-1003">Cell membrane</keyword>
<feature type="domain" description="GDNF/GAS1" evidence="8">
    <location>
        <begin position="24"/>
        <end position="100"/>
    </location>
</feature>
<accession>A0A5J5DS17</accession>
<evidence type="ECO:0000313" key="9">
    <source>
        <dbReference type="EMBL" id="KAA8596131.1"/>
    </source>
</evidence>
<keyword evidence="3 7" id="KW-0732">Signal</keyword>
<feature type="signal peptide" evidence="7">
    <location>
        <begin position="1"/>
        <end position="20"/>
    </location>
</feature>
<keyword evidence="10" id="KW-1185">Reference proteome</keyword>
<evidence type="ECO:0000256" key="2">
    <source>
        <dbReference type="ARBA" id="ARBA00022475"/>
    </source>
</evidence>
<dbReference type="Proteomes" id="UP000327493">
    <property type="component" value="Chromosome 1"/>
</dbReference>
<comment type="subcellular location">
    <subcellularLocation>
        <location evidence="1">Cell membrane</location>
    </subcellularLocation>
</comment>
<proteinExistence type="predicted"/>
<dbReference type="PANTHER" id="PTHR16840:SF8">
    <property type="entry name" value="GROWTH ARREST-SPECIFIC PROTEIN 1-LIKE"/>
    <property type="match status" value="1"/>
</dbReference>
<feature type="region of interest" description="Disordered" evidence="6">
    <location>
        <begin position="208"/>
        <end position="231"/>
    </location>
</feature>
<dbReference type="AlphaFoldDB" id="A0A5J5DS17"/>
<reference evidence="9 10" key="1">
    <citation type="submission" date="2019-08" db="EMBL/GenBank/DDBJ databases">
        <title>A chromosome-level genome assembly, high-density linkage maps, and genome scans reveal the genomic architecture of hybrid incompatibilities underlying speciation via character displacement in darters (Percidae: Etheostominae).</title>
        <authorList>
            <person name="Moran R.L."/>
            <person name="Catchen J.M."/>
            <person name="Fuller R.C."/>
        </authorList>
    </citation>
    <scope>NUCLEOTIDE SEQUENCE [LARGE SCALE GENOMIC DNA]</scope>
    <source>
        <strain evidence="9">EspeVRDwgs_2016</strain>
        <tissue evidence="9">Muscle</tissue>
    </source>
</reference>
<dbReference type="SMART" id="SM00907">
    <property type="entry name" value="GDNF"/>
    <property type="match status" value="2"/>
</dbReference>
<evidence type="ECO:0000256" key="1">
    <source>
        <dbReference type="ARBA" id="ARBA00004236"/>
    </source>
</evidence>
<dbReference type="GO" id="GO:0051726">
    <property type="term" value="P:regulation of cell cycle"/>
    <property type="evidence" value="ECO:0007669"/>
    <property type="project" value="InterPro"/>
</dbReference>
<dbReference type="InterPro" id="IPR016017">
    <property type="entry name" value="GDNF/GAS1"/>
</dbReference>
<sequence length="516" mass="57134">MKCWCSALALLPWVLVALDAQLICWQALLRCHEEPECDLAYSQYLAACEGNIRGTRRQCPSHCINALIRLNHTRSGPDLETCDCAQDRECLSAKRAIEPCLPRRHPSDAGGIGCMEARQRCEEDSNCHTSLTAYLSYCGQLFNGRKCSSKCKATIQQMLFIPNGMLLNRCVCDGVERPFCEVVKENMSKLCAIGDHIVISDQPDVDDIYEDEDYDSKNDREEEAKSPAVVGTSSARLAGSGLKHSYEAEPTPWGAASQLEPPPQHSHERSARWFSVLLLQDSGTCCCDLHMNHIIIKSPYFLVPAFLSPPLVDMSQPSAELLPDDDDGWLYKRAEERAAQGCTEMKSKSQTVLQGGQHSKRMAHILLKPFLANSPRCGAALSCDPGAQLAHKGGEKKDGENNEERGRYLITLFVQEESVIPEGRVTEREEREEGNSLVARHAGKLSGIIQQYHFLTLAMAAEATSRAASSRVNGGDKVLQGTAVKRESSGPLPFLVLLNGLQDQLFLKRGNRNWHH</sequence>
<keyword evidence="4" id="KW-0472">Membrane</keyword>
<keyword evidence="5" id="KW-0325">Glycoprotein</keyword>
<dbReference type="PANTHER" id="PTHR16840">
    <property type="entry name" value="GROWTH ARREST-SPECIFIC PROTEIN 1"/>
    <property type="match status" value="1"/>
</dbReference>
<feature type="region of interest" description="Disordered" evidence="6">
    <location>
        <begin position="245"/>
        <end position="266"/>
    </location>
</feature>
<evidence type="ECO:0000256" key="3">
    <source>
        <dbReference type="ARBA" id="ARBA00022729"/>
    </source>
</evidence>
<comment type="caution">
    <text evidence="9">The sequence shown here is derived from an EMBL/GenBank/DDBJ whole genome shotgun (WGS) entry which is preliminary data.</text>
</comment>
<feature type="compositionally biased region" description="Basic and acidic residues" evidence="6">
    <location>
        <begin position="215"/>
        <end position="225"/>
    </location>
</feature>
<protein>
    <recommendedName>
        <fullName evidence="8">GDNF/GAS1 domain-containing protein</fullName>
    </recommendedName>
</protein>
<feature type="domain" description="GDNF/GAS1" evidence="8">
    <location>
        <begin position="114"/>
        <end position="191"/>
    </location>
</feature>
<evidence type="ECO:0000256" key="4">
    <source>
        <dbReference type="ARBA" id="ARBA00023136"/>
    </source>
</evidence>
<evidence type="ECO:0000256" key="7">
    <source>
        <dbReference type="SAM" id="SignalP"/>
    </source>
</evidence>
<dbReference type="EMBL" id="VOFY01000001">
    <property type="protein sequence ID" value="KAA8596131.1"/>
    <property type="molecule type" value="Genomic_DNA"/>
</dbReference>
<dbReference type="InterPro" id="IPR039596">
    <property type="entry name" value="GAS1"/>
</dbReference>
<dbReference type="GO" id="GO:0005886">
    <property type="term" value="C:plasma membrane"/>
    <property type="evidence" value="ECO:0007669"/>
    <property type="project" value="UniProtKB-SubCell"/>
</dbReference>
<feature type="chain" id="PRO_5023906269" description="GDNF/GAS1 domain-containing protein" evidence="7">
    <location>
        <begin position="21"/>
        <end position="516"/>
    </location>
</feature>